<comment type="similarity">
    <text evidence="2">Belongs to the prominin family.</text>
</comment>
<dbReference type="GO" id="GO:0016020">
    <property type="term" value="C:membrane"/>
    <property type="evidence" value="ECO:0007669"/>
    <property type="project" value="UniProtKB-SubCell"/>
</dbReference>
<dbReference type="Pfam" id="PF05478">
    <property type="entry name" value="Prominin"/>
    <property type="match status" value="1"/>
</dbReference>
<evidence type="ECO:0000256" key="7">
    <source>
        <dbReference type="SAM" id="MobiDB-lite"/>
    </source>
</evidence>
<evidence type="ECO:0000256" key="2">
    <source>
        <dbReference type="ARBA" id="ARBA00006058"/>
    </source>
</evidence>
<reference evidence="9" key="1">
    <citation type="journal article" date="2023" name="Mol. Biol. Evol.">
        <title>Third-Generation Sequencing Reveals the Adaptive Role of the Epigenome in Three Deep-Sea Polychaetes.</title>
        <authorList>
            <person name="Perez M."/>
            <person name="Aroh O."/>
            <person name="Sun Y."/>
            <person name="Lan Y."/>
            <person name="Juniper S.K."/>
            <person name="Young C.R."/>
            <person name="Angers B."/>
            <person name="Qian P.Y."/>
        </authorList>
    </citation>
    <scope>NUCLEOTIDE SEQUENCE</scope>
    <source>
        <strain evidence="9">P08H-3</strain>
    </source>
</reference>
<organism evidence="9 10">
    <name type="scientific">Paralvinella palmiformis</name>
    <dbReference type="NCBI Taxonomy" id="53620"/>
    <lineage>
        <taxon>Eukaryota</taxon>
        <taxon>Metazoa</taxon>
        <taxon>Spiralia</taxon>
        <taxon>Lophotrochozoa</taxon>
        <taxon>Annelida</taxon>
        <taxon>Polychaeta</taxon>
        <taxon>Sedentaria</taxon>
        <taxon>Canalipalpata</taxon>
        <taxon>Terebellida</taxon>
        <taxon>Terebelliformia</taxon>
        <taxon>Alvinellidae</taxon>
        <taxon>Paralvinella</taxon>
    </lineage>
</organism>
<comment type="subcellular location">
    <subcellularLocation>
        <location evidence="1">Membrane</location>
        <topology evidence="1">Multi-pass membrane protein</topology>
    </subcellularLocation>
</comment>
<keyword evidence="4 8" id="KW-1133">Transmembrane helix</keyword>
<proteinExistence type="inferred from homology"/>
<evidence type="ECO:0000256" key="3">
    <source>
        <dbReference type="ARBA" id="ARBA00022692"/>
    </source>
</evidence>
<feature type="transmembrane region" description="Helical" evidence="8">
    <location>
        <begin position="399"/>
        <end position="424"/>
    </location>
</feature>
<name>A0AAD9NEI3_9ANNE</name>
<dbReference type="PANTHER" id="PTHR22730">
    <property type="entry name" value="PROMININ PROM PROTEIN"/>
    <property type="match status" value="1"/>
</dbReference>
<keyword evidence="6" id="KW-0325">Glycoprotein</keyword>
<evidence type="ECO:0000256" key="6">
    <source>
        <dbReference type="ARBA" id="ARBA00023180"/>
    </source>
</evidence>
<evidence type="ECO:0000256" key="8">
    <source>
        <dbReference type="SAM" id="Phobius"/>
    </source>
</evidence>
<accession>A0AAD9NEI3</accession>
<feature type="region of interest" description="Disordered" evidence="7">
    <location>
        <begin position="818"/>
        <end position="838"/>
    </location>
</feature>
<dbReference type="EMBL" id="JAODUP010000067">
    <property type="protein sequence ID" value="KAK2164259.1"/>
    <property type="molecule type" value="Genomic_DNA"/>
</dbReference>
<evidence type="ECO:0008006" key="11">
    <source>
        <dbReference type="Google" id="ProtNLM"/>
    </source>
</evidence>
<evidence type="ECO:0000313" key="9">
    <source>
        <dbReference type="EMBL" id="KAK2164259.1"/>
    </source>
</evidence>
<feature type="transmembrane region" description="Helical" evidence="8">
    <location>
        <begin position="76"/>
        <end position="106"/>
    </location>
</feature>
<sequence>MLKKRSFRRCPLAIQFRVYVYHRSDSFLAQGLRRIRGCWDVYCALFSQEWLLGARTGNYDAVTTIVSDWHTWADHYLGFVICAAVGAAFIILMPLVGLCFCCCRCCGNCGAETDKEEKKSDKCKRGVCATFLLIFILILLAGMVCGFVTNELLREQSAKDDDHSLLTRVTTEMNSLEAFKTNTVKDFKNRILDRMNRTALKVMNKIQDAADSAKDSLGNVTDSADMLNKAMHLAKSAEKINQTMTDVRDVTNLLVMDQGRLISNLSNVKYGLEQILDNCPEQACSDLKLKIQKLAVGPDFTKVDDISQKLGNVSKVLGNNLTYLIDEGKEEYEDIASRVQTNIKQEMTRAKNEVSKVTDEVKEKVTKITEDLQKIRLNDTVASIKSLQDTVDQYGNYRYYGGMVLCCILLLVVLFGLLGLCFGVCGDPAGEDAPACNRGVGATILMFGVGLCFLFGWIIMILVLILFLGGGLSYTEVCRYAINLPEAPQDIQNLTNEILSVEFEKLGLNVQATDIIRDCEQNKGIYKSLKLEQVVNISSVLNLDNYDIKQKIEELTNSVNVDLSDVIIFSNYTRDELNKLKDAALNAINFTSYQKQLEKPLTIQNLTEIITEIEQTADELVPANQDLASAVRSYADALLDVQNSTIGAMSLHKNRLATEIDALKDAVDGPPSINEDIDDLIDSLEKAQVRIQKNGTILIKKIKKLNCFQFIGEHGNEILVLLRQDLKELDSQVENDIGRCQPVHRSLTNVLKAGCVSLLDPFNGFWFSIGMSLFCFIPFIITSVVLVGLYRKTDEFYDDKSFDDVNYDAYTGMYPGDNIPLEDLRPKKSQPNSGGLPDPAALYGIRNPGYITDGFPNAPPASDNVPRNRESPPQYGSRGYGDMSHPIGGSYPSGDYTIPVSARPYSPPHYNNK</sequence>
<feature type="transmembrane region" description="Helical" evidence="8">
    <location>
        <begin position="127"/>
        <end position="149"/>
    </location>
</feature>
<evidence type="ECO:0000256" key="4">
    <source>
        <dbReference type="ARBA" id="ARBA00022989"/>
    </source>
</evidence>
<feature type="transmembrane region" description="Helical" evidence="8">
    <location>
        <begin position="765"/>
        <end position="790"/>
    </location>
</feature>
<dbReference type="AlphaFoldDB" id="A0AAD9NEI3"/>
<dbReference type="InterPro" id="IPR008795">
    <property type="entry name" value="Prominin"/>
</dbReference>
<evidence type="ECO:0000313" key="10">
    <source>
        <dbReference type="Proteomes" id="UP001208570"/>
    </source>
</evidence>
<keyword evidence="5 8" id="KW-0472">Membrane</keyword>
<gene>
    <name evidence="9" type="ORF">LSH36_67g06071</name>
</gene>
<dbReference type="PANTHER" id="PTHR22730:SF1">
    <property type="entry name" value="PROMININ-LIKE PROTEIN"/>
    <property type="match status" value="1"/>
</dbReference>
<comment type="caution">
    <text evidence="9">The sequence shown here is derived from an EMBL/GenBank/DDBJ whole genome shotgun (WGS) entry which is preliminary data.</text>
</comment>
<evidence type="ECO:0000256" key="1">
    <source>
        <dbReference type="ARBA" id="ARBA00004141"/>
    </source>
</evidence>
<feature type="region of interest" description="Disordered" evidence="7">
    <location>
        <begin position="855"/>
        <end position="913"/>
    </location>
</feature>
<protein>
    <recommendedName>
        <fullName evidence="11">Prominin-like protein</fullName>
    </recommendedName>
</protein>
<keyword evidence="3 8" id="KW-0812">Transmembrane</keyword>
<evidence type="ECO:0000256" key="5">
    <source>
        <dbReference type="ARBA" id="ARBA00023136"/>
    </source>
</evidence>
<dbReference type="Proteomes" id="UP001208570">
    <property type="component" value="Unassembled WGS sequence"/>
</dbReference>
<feature type="transmembrane region" description="Helical" evidence="8">
    <location>
        <begin position="444"/>
        <end position="469"/>
    </location>
</feature>
<keyword evidence="10" id="KW-1185">Reference proteome</keyword>